<gene>
    <name evidence="6" type="ORF">OPV22_029768</name>
</gene>
<dbReference type="GO" id="GO:0030170">
    <property type="term" value="F:pyridoxal phosphate binding"/>
    <property type="evidence" value="ECO:0007669"/>
    <property type="project" value="UniProtKB-UniRule"/>
</dbReference>
<dbReference type="HAMAP" id="MF_03050">
    <property type="entry name" value="MOCOS"/>
    <property type="match status" value="1"/>
</dbReference>
<comment type="catalytic activity">
    <reaction evidence="4">
        <text>Mo-molybdopterin + L-cysteine + AH2 = thio-Mo-molybdopterin + L-alanine + A + H2O</text>
        <dbReference type="Rhea" id="RHEA:42636"/>
        <dbReference type="ChEBI" id="CHEBI:13193"/>
        <dbReference type="ChEBI" id="CHEBI:15377"/>
        <dbReference type="ChEBI" id="CHEBI:17499"/>
        <dbReference type="ChEBI" id="CHEBI:35235"/>
        <dbReference type="ChEBI" id="CHEBI:57972"/>
        <dbReference type="ChEBI" id="CHEBI:71302"/>
        <dbReference type="ChEBI" id="CHEBI:82685"/>
        <dbReference type="EC" id="2.8.1.9"/>
    </reaction>
</comment>
<dbReference type="SUPFAM" id="SSF53383">
    <property type="entry name" value="PLP-dependent transferases"/>
    <property type="match status" value="1"/>
</dbReference>
<dbReference type="AlphaFoldDB" id="A0AAV8Q477"/>
<dbReference type="GO" id="GO:0006777">
    <property type="term" value="P:Mo-molybdopterin cofactor biosynthetic process"/>
    <property type="evidence" value="ECO:0007669"/>
    <property type="project" value="UniProtKB-UniRule"/>
</dbReference>
<keyword evidence="7" id="KW-1185">Reference proteome</keyword>
<comment type="similarity">
    <text evidence="4">Belongs to the class-V pyridoxal-phosphate-dependent aminotransferase family. MOCOS subfamily.</text>
</comment>
<evidence type="ECO:0000256" key="1">
    <source>
        <dbReference type="ARBA" id="ARBA00022679"/>
    </source>
</evidence>
<keyword evidence="1 4" id="KW-0808">Transferase</keyword>
<dbReference type="Gene3D" id="3.40.640.10">
    <property type="entry name" value="Type I PLP-dependent aspartate aminotransferase-like (Major domain)"/>
    <property type="match status" value="1"/>
</dbReference>
<dbReference type="InterPro" id="IPR005302">
    <property type="entry name" value="MoCF_Sase_C"/>
</dbReference>
<dbReference type="PANTHER" id="PTHR14237">
    <property type="entry name" value="MOLYBDOPTERIN COFACTOR SULFURASE MOSC"/>
    <property type="match status" value="1"/>
</dbReference>
<dbReference type="SUPFAM" id="SSF141673">
    <property type="entry name" value="MOSC N-terminal domain-like"/>
    <property type="match status" value="1"/>
</dbReference>
<dbReference type="Proteomes" id="UP001222027">
    <property type="component" value="Unassembled WGS sequence"/>
</dbReference>
<comment type="cofactor">
    <cofactor evidence="4">
        <name>pyridoxal 5'-phosphate</name>
        <dbReference type="ChEBI" id="CHEBI:597326"/>
    </cofactor>
</comment>
<evidence type="ECO:0000256" key="3">
    <source>
        <dbReference type="ARBA" id="ARBA00023150"/>
    </source>
</evidence>
<dbReference type="GO" id="GO:0016829">
    <property type="term" value="F:lyase activity"/>
    <property type="evidence" value="ECO:0007669"/>
    <property type="project" value="UniProtKB-UniRule"/>
</dbReference>
<evidence type="ECO:0000259" key="5">
    <source>
        <dbReference type="PROSITE" id="PS51340"/>
    </source>
</evidence>
<dbReference type="Pfam" id="PF00266">
    <property type="entry name" value="Aminotran_5"/>
    <property type="match status" value="2"/>
</dbReference>
<name>A0AAV8Q477_ENSVE</name>
<dbReference type="GO" id="GO:0008265">
    <property type="term" value="F:molybdenum cofactor sulfurtransferase activity"/>
    <property type="evidence" value="ECO:0007669"/>
    <property type="project" value="UniProtKB-UniRule"/>
</dbReference>
<proteinExistence type="inferred from homology"/>
<dbReference type="InterPro" id="IPR015421">
    <property type="entry name" value="PyrdxlP-dep_Trfase_major"/>
</dbReference>
<dbReference type="PROSITE" id="PS51340">
    <property type="entry name" value="MOSC"/>
    <property type="match status" value="1"/>
</dbReference>
<feature type="domain" description="MOSC" evidence="5">
    <location>
        <begin position="666"/>
        <end position="839"/>
    </location>
</feature>
<feature type="modified residue" description="N6-(pyridoxal phosphate)lysine" evidence="4">
    <location>
        <position position="284"/>
    </location>
</feature>
<reference evidence="6 7" key="1">
    <citation type="submission" date="2022-12" db="EMBL/GenBank/DDBJ databases">
        <title>Chromosome-scale assembly of the Ensete ventricosum genome.</title>
        <authorList>
            <person name="Dussert Y."/>
            <person name="Stocks J."/>
            <person name="Wendawek A."/>
            <person name="Woldeyes F."/>
            <person name="Nichols R.A."/>
            <person name="Borrell J.S."/>
        </authorList>
    </citation>
    <scope>NUCLEOTIDE SEQUENCE [LARGE SCALE GENOMIC DNA]</scope>
    <source>
        <strain evidence="7">cv. Maze</strain>
        <tissue evidence="6">Seeds</tissue>
    </source>
</reference>
<keyword evidence="3 4" id="KW-0501">Molybdenum cofactor biosynthesis</keyword>
<comment type="caution">
    <text evidence="6">The sequence shown here is derived from an EMBL/GenBank/DDBJ whole genome shotgun (WGS) entry which is preliminary data.</text>
</comment>
<dbReference type="InterPro" id="IPR005303">
    <property type="entry name" value="MOCOS_middle"/>
</dbReference>
<evidence type="ECO:0000313" key="6">
    <source>
        <dbReference type="EMBL" id="KAJ8467216.1"/>
    </source>
</evidence>
<dbReference type="InterPro" id="IPR028886">
    <property type="entry name" value="MoCo_sulfurase"/>
</dbReference>
<dbReference type="Pfam" id="PF03473">
    <property type="entry name" value="MOSC"/>
    <property type="match status" value="1"/>
</dbReference>
<feature type="active site" evidence="4">
    <location>
        <position position="443"/>
    </location>
</feature>
<dbReference type="GO" id="GO:0030151">
    <property type="term" value="F:molybdenum ion binding"/>
    <property type="evidence" value="ECO:0007669"/>
    <property type="project" value="UniProtKB-UniRule"/>
</dbReference>
<organism evidence="6 7">
    <name type="scientific">Ensete ventricosum</name>
    <name type="common">Abyssinian banana</name>
    <name type="synonym">Musa ensete</name>
    <dbReference type="NCBI Taxonomy" id="4639"/>
    <lineage>
        <taxon>Eukaryota</taxon>
        <taxon>Viridiplantae</taxon>
        <taxon>Streptophyta</taxon>
        <taxon>Embryophyta</taxon>
        <taxon>Tracheophyta</taxon>
        <taxon>Spermatophyta</taxon>
        <taxon>Magnoliopsida</taxon>
        <taxon>Liliopsida</taxon>
        <taxon>Zingiberales</taxon>
        <taxon>Musaceae</taxon>
        <taxon>Ensete</taxon>
    </lineage>
</organism>
<evidence type="ECO:0000256" key="2">
    <source>
        <dbReference type="ARBA" id="ARBA00022898"/>
    </source>
</evidence>
<dbReference type="PANTHER" id="PTHR14237:SF80">
    <property type="entry name" value="MOLYBDENUM COFACTOR SULFURASE"/>
    <property type="match status" value="1"/>
</dbReference>
<dbReference type="EC" id="2.8.1.9" evidence="4"/>
<evidence type="ECO:0000256" key="4">
    <source>
        <dbReference type="HAMAP-Rule" id="MF_03050"/>
    </source>
</evidence>
<sequence>MSVTENSGEVMVRAKAEFLKQFGKDYGYPDAAKDIDEIRASDFKRLQGLVYLDHAGATLYSEAQIEAVAKDLTSSVYGNPHSQSDSSLATCDIITAARQQVLDYLNASPKNYRCMFTSGATAALKLIGECFPWSRESCYMYTMENHNSVLGIREYAFDHGAAAVAVDVKEGTCLQNGSHESSFEFFEHTVQRRAHLFQQNALNGKTSGNTYNLFAFPSECNFSGQKFSLDLVNYVKEGGGKPLTGSPHRRGRWMVLIDGAKGCATEPPDLTRYPADFVVFSFYKIFGYPTGLGALVIRSEAAKVLTKTYFSGGTVSASIADVDFIKRRDNIEQVFEDGTISFLAIASIRHGFKIINTLTHSAIARHTASLATYTRTKMMDLKHENGAEVCKIYGRNTSQAPYQDMGPTIAFNLKRADGSWIGYREVEKLASLSGIQLRTGCFCNPGACAKYLYLSHSDLIANFEAGHVCWDDNDILHGKPTGAVRISFGYTSAFEDAEKFLGFLDNSFVEKLNASGDGYPLRMKTDPILGIGSLQLVRSVQLKSITVYPVKSCAGFAVYKWPLSNIGLKYDREWLLKGPTGEILTQKKVPEMCNIRSFIDLECGILNLESPRCKERLHIPIQENSSFDYMEEMDFYGQRYKVQCYNDEVNMWFSEAIARRCTLVRCSNSEYRSCNIMGGRGNMCRDTWGKLNFVNEAQLLLVSEESVGDLNSRLNSDFLKDTSECVQRVLVDAERFRPNLVISGAEPYAEDVWKSLYIGKAHFTSLGGCNRCQMINLDQQSGQLRRAKEPLATLASYRRVQGKIFFGILLRHKIKDAEDGEQKNFGERWLQVGQEVYPSIREYQMTVLLALLKNSVTVVMQLGDTSNEGTLLFPVLDLLGSQRILPVVLDMELESSSFENGLVSNKEFYQHLIPCGGGILQWSTSKSCTGLIRESIFSKKRMNGSVDDG</sequence>
<dbReference type="Pfam" id="PF03476">
    <property type="entry name" value="MOSC_N"/>
    <property type="match status" value="1"/>
</dbReference>
<dbReference type="EMBL" id="JAQQAF010000008">
    <property type="protein sequence ID" value="KAJ8467216.1"/>
    <property type="molecule type" value="Genomic_DNA"/>
</dbReference>
<evidence type="ECO:0000313" key="7">
    <source>
        <dbReference type="Proteomes" id="UP001222027"/>
    </source>
</evidence>
<protein>
    <recommendedName>
        <fullName evidence="4">Molybdenum cofactor sulfurase</fullName>
        <shortName evidence="4">MCS</shortName>
        <shortName evidence="4">MOS</shortName>
        <shortName evidence="4">MoCo sulfurase</shortName>
        <ecNumber evidence="4">2.8.1.9</ecNumber>
    </recommendedName>
    <alternativeName>
        <fullName evidence="4">Molybdenum cofactor sulfurtransferase</fullName>
    </alternativeName>
</protein>
<dbReference type="InterPro" id="IPR000192">
    <property type="entry name" value="Aminotrans_V_dom"/>
</dbReference>
<accession>A0AAV8Q477</accession>
<comment type="function">
    <text evidence="4">Sulfurates the molybdenum cofactor. Sulfation of molybdenum is essential for xanthine dehydrogenase (XDH) and aldehyde oxidase (ADO) enzymes in which molybdenum cofactor is liganded by 1 oxygen and 1 sulfur atom in active form.</text>
</comment>
<keyword evidence="2 4" id="KW-0663">Pyridoxal phosphate</keyword>
<dbReference type="InterPro" id="IPR015424">
    <property type="entry name" value="PyrdxlP-dep_Trfase"/>
</dbReference>